<dbReference type="AlphaFoldDB" id="A0A9W9R4U8"/>
<dbReference type="InterPro" id="IPR001623">
    <property type="entry name" value="DnaJ_domain"/>
</dbReference>
<proteinExistence type="predicted"/>
<keyword evidence="3" id="KW-1185">Reference proteome</keyword>
<dbReference type="EMBL" id="JAPZBR010000006">
    <property type="protein sequence ID" value="KAJ5350803.1"/>
    <property type="molecule type" value="Genomic_DNA"/>
</dbReference>
<reference evidence="2" key="1">
    <citation type="submission" date="2022-12" db="EMBL/GenBank/DDBJ databases">
        <authorList>
            <person name="Petersen C."/>
        </authorList>
    </citation>
    <scope>NUCLEOTIDE SEQUENCE</scope>
    <source>
        <strain evidence="2">IBT 35675</strain>
    </source>
</reference>
<name>A0A9W9R4U8_PENBR</name>
<accession>A0A9W9R4U8</accession>
<evidence type="ECO:0000259" key="1">
    <source>
        <dbReference type="PROSITE" id="PS50076"/>
    </source>
</evidence>
<dbReference type="SUPFAM" id="SSF46565">
    <property type="entry name" value="Chaperone J-domain"/>
    <property type="match status" value="1"/>
</dbReference>
<sequence length="267" mass="31873">MPPTNFRHDYYAILGIPQSADSATIKSTYRRLALAKHPDRRKNVPNATAEFQLLNEAYEELYDVDKRREYDRIYRSTIGPREIKNRKIAELENRLGQLKDERKGPENLLRNITKDLVRLYAERDSIKGEKERFVRERATEEGWWLYICSFMPGKAAEFTRQRLQRERIMSEMIGKQRTKELNIDRKLAEIKSFKESIQSIHLAESAIKAEIRKIEEHWRQMLSLQEMERALADRRNQREQADWARAATQTHFTRKESYGHQSNIWDF</sequence>
<evidence type="ECO:0000313" key="3">
    <source>
        <dbReference type="Proteomes" id="UP001148299"/>
    </source>
</evidence>
<dbReference type="GO" id="GO:0051082">
    <property type="term" value="F:unfolded protein binding"/>
    <property type="evidence" value="ECO:0007669"/>
    <property type="project" value="TreeGrafter"/>
</dbReference>
<protein>
    <submittedName>
        <fullName evidence="2">DnaJ domain protein</fullName>
    </submittedName>
</protein>
<dbReference type="PRINTS" id="PR00625">
    <property type="entry name" value="JDOMAIN"/>
</dbReference>
<dbReference type="PANTHER" id="PTHR43096">
    <property type="entry name" value="DNAJ HOMOLOG 1, MITOCHONDRIAL-RELATED"/>
    <property type="match status" value="1"/>
</dbReference>
<dbReference type="GO" id="GO:0042026">
    <property type="term" value="P:protein refolding"/>
    <property type="evidence" value="ECO:0007669"/>
    <property type="project" value="TreeGrafter"/>
</dbReference>
<dbReference type="Proteomes" id="UP001148299">
    <property type="component" value="Unassembled WGS sequence"/>
</dbReference>
<dbReference type="GO" id="GO:0005737">
    <property type="term" value="C:cytoplasm"/>
    <property type="evidence" value="ECO:0007669"/>
    <property type="project" value="TreeGrafter"/>
</dbReference>
<feature type="domain" description="J" evidence="1">
    <location>
        <begin position="9"/>
        <end position="74"/>
    </location>
</feature>
<comment type="caution">
    <text evidence="2">The sequence shown here is derived from an EMBL/GenBank/DDBJ whole genome shotgun (WGS) entry which is preliminary data.</text>
</comment>
<organism evidence="2 3">
    <name type="scientific">Penicillium brevicompactum</name>
    <dbReference type="NCBI Taxonomy" id="5074"/>
    <lineage>
        <taxon>Eukaryota</taxon>
        <taxon>Fungi</taxon>
        <taxon>Dikarya</taxon>
        <taxon>Ascomycota</taxon>
        <taxon>Pezizomycotina</taxon>
        <taxon>Eurotiomycetes</taxon>
        <taxon>Eurotiomycetidae</taxon>
        <taxon>Eurotiales</taxon>
        <taxon>Aspergillaceae</taxon>
        <taxon>Penicillium</taxon>
    </lineage>
</organism>
<dbReference type="InterPro" id="IPR036869">
    <property type="entry name" value="J_dom_sf"/>
</dbReference>
<dbReference type="InterPro" id="IPR018253">
    <property type="entry name" value="DnaJ_domain_CS"/>
</dbReference>
<evidence type="ECO:0000313" key="2">
    <source>
        <dbReference type="EMBL" id="KAJ5350803.1"/>
    </source>
</evidence>
<dbReference type="SMART" id="SM00271">
    <property type="entry name" value="DnaJ"/>
    <property type="match status" value="1"/>
</dbReference>
<gene>
    <name evidence="2" type="ORF">N7541_008530</name>
</gene>
<dbReference type="Gene3D" id="1.10.287.110">
    <property type="entry name" value="DnaJ domain"/>
    <property type="match status" value="1"/>
</dbReference>
<dbReference type="PROSITE" id="PS50076">
    <property type="entry name" value="DNAJ_2"/>
    <property type="match status" value="1"/>
</dbReference>
<dbReference type="CDD" id="cd06257">
    <property type="entry name" value="DnaJ"/>
    <property type="match status" value="1"/>
</dbReference>
<dbReference type="PROSITE" id="PS00636">
    <property type="entry name" value="DNAJ_1"/>
    <property type="match status" value="1"/>
</dbReference>
<dbReference type="Pfam" id="PF00226">
    <property type="entry name" value="DnaJ"/>
    <property type="match status" value="1"/>
</dbReference>
<dbReference type="PANTHER" id="PTHR43096:SF10">
    <property type="entry name" value="CHAPERONE PROTEIN DNAJ A6, CHLOROPLASTIC"/>
    <property type="match status" value="1"/>
</dbReference>
<reference evidence="2" key="2">
    <citation type="journal article" date="2023" name="IMA Fungus">
        <title>Comparative genomic study of the Penicillium genus elucidates a diverse pangenome and 15 lateral gene transfer events.</title>
        <authorList>
            <person name="Petersen C."/>
            <person name="Sorensen T."/>
            <person name="Nielsen M.R."/>
            <person name="Sondergaard T.E."/>
            <person name="Sorensen J.L."/>
            <person name="Fitzpatrick D.A."/>
            <person name="Frisvad J.C."/>
            <person name="Nielsen K.L."/>
        </authorList>
    </citation>
    <scope>NUCLEOTIDE SEQUENCE</scope>
    <source>
        <strain evidence="2">IBT 35675</strain>
    </source>
</reference>